<dbReference type="InterPro" id="IPR043502">
    <property type="entry name" value="DNA/RNA_pol_sf"/>
</dbReference>
<dbReference type="AlphaFoldDB" id="A0A6M3XSE5"/>
<feature type="domain" description="Uracil-DNA glycosylase-like" evidence="4">
    <location>
        <begin position="7"/>
        <end position="165"/>
    </location>
</feature>
<proteinExistence type="predicted"/>
<dbReference type="Gene3D" id="3.30.420.10">
    <property type="entry name" value="Ribonuclease H-like superfamily/Ribonuclease H"/>
    <property type="match status" value="1"/>
</dbReference>
<dbReference type="InterPro" id="IPR005122">
    <property type="entry name" value="Uracil-DNA_glycosylase-like"/>
</dbReference>
<dbReference type="GO" id="GO:0008408">
    <property type="term" value="F:3'-5' exonuclease activity"/>
    <property type="evidence" value="ECO:0007669"/>
    <property type="project" value="InterPro"/>
</dbReference>
<reference evidence="5" key="1">
    <citation type="submission" date="2020-03" db="EMBL/GenBank/DDBJ databases">
        <title>The deep terrestrial virosphere.</title>
        <authorList>
            <person name="Holmfeldt K."/>
            <person name="Nilsson E."/>
            <person name="Simone D."/>
            <person name="Lopez-Fernandez M."/>
            <person name="Wu X."/>
            <person name="de Brujin I."/>
            <person name="Lundin D."/>
            <person name="Andersson A."/>
            <person name="Bertilsson S."/>
            <person name="Dopson M."/>
        </authorList>
    </citation>
    <scope>NUCLEOTIDE SEQUENCE</scope>
    <source>
        <strain evidence="5">TM448B02137</strain>
    </source>
</reference>
<name>A0A6M3XSE5_9ZZZZ</name>
<dbReference type="InterPro" id="IPR036895">
    <property type="entry name" value="Uracil-DNA_glycosylase-like_sf"/>
</dbReference>
<dbReference type="SUPFAM" id="SSF56672">
    <property type="entry name" value="DNA/RNA polymerases"/>
    <property type="match status" value="1"/>
</dbReference>
<dbReference type="SMART" id="SM00986">
    <property type="entry name" value="UDG"/>
    <property type="match status" value="1"/>
</dbReference>
<dbReference type="Pfam" id="PF01612">
    <property type="entry name" value="DNA_pol_A_exo1"/>
    <property type="match status" value="1"/>
</dbReference>
<dbReference type="SUPFAM" id="SSF52141">
    <property type="entry name" value="Uracil-DNA glycosylase-like"/>
    <property type="match status" value="1"/>
</dbReference>
<evidence type="ECO:0000259" key="2">
    <source>
        <dbReference type="SMART" id="SM00474"/>
    </source>
</evidence>
<protein>
    <submittedName>
        <fullName evidence="5">Putative DNA polymerase</fullName>
    </submittedName>
</protein>
<feature type="domain" description="DNA-directed DNA polymerase family A palm" evidence="3">
    <location>
        <begin position="542"/>
        <end position="744"/>
    </location>
</feature>
<dbReference type="Gene3D" id="3.40.470.10">
    <property type="entry name" value="Uracil-DNA glycosylase-like domain"/>
    <property type="match status" value="1"/>
</dbReference>
<dbReference type="Gene3D" id="1.10.150.20">
    <property type="entry name" value="5' to 3' exonuclease, C-terminal subdomain"/>
    <property type="match status" value="1"/>
</dbReference>
<dbReference type="Gene3D" id="3.30.70.370">
    <property type="match status" value="1"/>
</dbReference>
<evidence type="ECO:0000256" key="1">
    <source>
        <dbReference type="ARBA" id="ARBA00022705"/>
    </source>
</evidence>
<dbReference type="Pfam" id="PF03167">
    <property type="entry name" value="UDG"/>
    <property type="match status" value="1"/>
</dbReference>
<dbReference type="EMBL" id="MT144880">
    <property type="protein sequence ID" value="QJI00849.1"/>
    <property type="molecule type" value="Genomic_DNA"/>
</dbReference>
<dbReference type="InterPro" id="IPR001098">
    <property type="entry name" value="DNA-dir_DNA_pol_A_palm_dom"/>
</dbReference>
<dbReference type="SMART" id="SM00987">
    <property type="entry name" value="UreE_C"/>
    <property type="match status" value="1"/>
</dbReference>
<dbReference type="GO" id="GO:0006261">
    <property type="term" value="P:DNA-templated DNA replication"/>
    <property type="evidence" value="ECO:0007669"/>
    <property type="project" value="InterPro"/>
</dbReference>
<dbReference type="SMART" id="SM00474">
    <property type="entry name" value="35EXOc"/>
    <property type="match status" value="1"/>
</dbReference>
<organism evidence="5">
    <name type="scientific">viral metagenome</name>
    <dbReference type="NCBI Taxonomy" id="1070528"/>
    <lineage>
        <taxon>unclassified sequences</taxon>
        <taxon>metagenomes</taxon>
        <taxon>organismal metagenomes</taxon>
    </lineage>
</organism>
<accession>A0A6M3XSE5</accession>
<dbReference type="PANTHER" id="PTHR10133">
    <property type="entry name" value="DNA POLYMERASE I"/>
    <property type="match status" value="1"/>
</dbReference>
<dbReference type="InterPro" id="IPR012337">
    <property type="entry name" value="RNaseH-like_sf"/>
</dbReference>
<dbReference type="PANTHER" id="PTHR10133:SF27">
    <property type="entry name" value="DNA POLYMERASE NU"/>
    <property type="match status" value="1"/>
</dbReference>
<dbReference type="GO" id="GO:0006302">
    <property type="term" value="P:double-strand break repair"/>
    <property type="evidence" value="ECO:0007669"/>
    <property type="project" value="TreeGrafter"/>
</dbReference>
<dbReference type="InterPro" id="IPR036397">
    <property type="entry name" value="RNaseH_sf"/>
</dbReference>
<dbReference type="PRINTS" id="PR00868">
    <property type="entry name" value="DNAPOLI"/>
</dbReference>
<gene>
    <name evidence="5" type="ORF">TM448B02137_0008</name>
</gene>
<keyword evidence="1" id="KW-0235">DNA replication</keyword>
<dbReference type="InterPro" id="IPR002298">
    <property type="entry name" value="DNA_polymerase_A"/>
</dbReference>
<feature type="domain" description="3'-5' exonuclease" evidence="2">
    <location>
        <begin position="179"/>
        <end position="360"/>
    </location>
</feature>
<dbReference type="SMART" id="SM00482">
    <property type="entry name" value="POLAc"/>
    <property type="match status" value="1"/>
</dbReference>
<dbReference type="Pfam" id="PF00476">
    <property type="entry name" value="DNA_pol_A"/>
    <property type="match status" value="1"/>
</dbReference>
<sequence length="812" mass="93169">MTKTFVKPEGPSNAKIAIVGEQPGRVEIQSGRPFVGPAGRELNENLQAIGLMRQDCYLTNYAKDLDNHVSEYLDLKNMSFSKQGIVYKQMLLGELQGLKTKSIVACGNYAMAALVSLNGITKWRGSVLECSDLPGKFVIPTLHPATVLPPKNQYLNKFLIQFDLRRASRIAESGYTKRIRNLITKPSFFQCLEFLENATKRGLEDQIVYFDIELYNEEVSCISFALMDTEAISIPFVAEGGDYFSISQETDIWLKVASILQNPAIRKCGQNVGFDTHFLLRRYGIKATNLEDTMVAQRIIMPDYKIGLDFITSVWTDHHYYKDEGKKYFSGGGWSQLWKYNATDSLMCAEAFPKQCAKLKEQKNIPTYERQRNIIPPLVYMQERGVRVDVEGMIKRNGEISVKIEKLQEQLNSKAGRELNANSPKQLKEYFYGTLGYKTYINRKTGSATTDDTAMKRLARKGIEEARFVQKIRKLVKERGTYLPVDQDGKLTKVDSDGRIRCSFNPVGTRYSRISSSENIFGTGMNMQNWPHRLLKYLLFDDSYIGYRIDLSQAENRIVAYVGNISQMIEAFENGIDVHRLTASLILQKHIEEISDESGSSTFGDGTHSERYWGKKTNHELNYGMGYRSFALEYEMPENQASWIVDRYHMAYPGVRNNYHALVRRLLREGRTIENLMGRKTLFMDQWGDKLFKEAYSCIPQGTVGDVINERGMNYIYYDQERFRPIELLLQIHDDITLQIPRSTSLEIHARMLLEIKRSLERPLCTYDKREFIIPADITVCPRSLSKEEGTEIKSKDIPNNPLEFAKILEEI</sequence>
<dbReference type="GO" id="GO:0003887">
    <property type="term" value="F:DNA-directed DNA polymerase activity"/>
    <property type="evidence" value="ECO:0007669"/>
    <property type="project" value="InterPro"/>
</dbReference>
<dbReference type="Gene3D" id="1.20.1060.10">
    <property type="entry name" value="Taq DNA Polymerase, Chain T, domain 4"/>
    <property type="match status" value="1"/>
</dbReference>
<evidence type="ECO:0000313" key="5">
    <source>
        <dbReference type="EMBL" id="QJI00849.1"/>
    </source>
</evidence>
<evidence type="ECO:0000259" key="4">
    <source>
        <dbReference type="SMART" id="SM00986"/>
    </source>
</evidence>
<evidence type="ECO:0000259" key="3">
    <source>
        <dbReference type="SMART" id="SM00482"/>
    </source>
</evidence>
<dbReference type="GO" id="GO:0003677">
    <property type="term" value="F:DNA binding"/>
    <property type="evidence" value="ECO:0007669"/>
    <property type="project" value="InterPro"/>
</dbReference>
<dbReference type="SUPFAM" id="SSF53098">
    <property type="entry name" value="Ribonuclease H-like"/>
    <property type="match status" value="1"/>
</dbReference>
<dbReference type="InterPro" id="IPR002562">
    <property type="entry name" value="3'-5'_exonuclease_dom"/>
</dbReference>